<name>A0A8H7DQ17_PLEOS</name>
<dbReference type="OrthoDB" id="3254104at2759"/>
<evidence type="ECO:0000313" key="4">
    <source>
        <dbReference type="Proteomes" id="UP000623687"/>
    </source>
</evidence>
<organism evidence="3 4">
    <name type="scientific">Pleurotus ostreatus</name>
    <name type="common">Oyster mushroom</name>
    <name type="synonym">White-rot fungus</name>
    <dbReference type="NCBI Taxonomy" id="5322"/>
    <lineage>
        <taxon>Eukaryota</taxon>
        <taxon>Fungi</taxon>
        <taxon>Dikarya</taxon>
        <taxon>Basidiomycota</taxon>
        <taxon>Agaricomycotina</taxon>
        <taxon>Agaricomycetes</taxon>
        <taxon>Agaricomycetidae</taxon>
        <taxon>Agaricales</taxon>
        <taxon>Pleurotineae</taxon>
        <taxon>Pleurotaceae</taxon>
        <taxon>Pleurotus</taxon>
    </lineage>
</organism>
<feature type="compositionally biased region" description="Basic and acidic residues" evidence="1">
    <location>
        <begin position="25"/>
        <end position="50"/>
    </location>
</feature>
<dbReference type="Proteomes" id="UP000623687">
    <property type="component" value="Unassembled WGS sequence"/>
</dbReference>
<proteinExistence type="predicted"/>
<dbReference type="RefSeq" id="XP_036626260.1">
    <property type="nucleotide sequence ID" value="XM_036771639.1"/>
</dbReference>
<keyword evidence="4" id="KW-1185">Reference proteome</keyword>
<dbReference type="GeneID" id="59371837"/>
<feature type="transmembrane region" description="Helical" evidence="2">
    <location>
        <begin position="205"/>
        <end position="228"/>
    </location>
</feature>
<evidence type="ECO:0000313" key="3">
    <source>
        <dbReference type="EMBL" id="KAF7419406.1"/>
    </source>
</evidence>
<keyword evidence="2" id="KW-0472">Membrane</keyword>
<dbReference type="AlphaFoldDB" id="A0A8H7DQ17"/>
<evidence type="ECO:0000256" key="1">
    <source>
        <dbReference type="SAM" id="MobiDB-lite"/>
    </source>
</evidence>
<feature type="transmembrane region" description="Helical" evidence="2">
    <location>
        <begin position="139"/>
        <end position="159"/>
    </location>
</feature>
<accession>A0A8H7DQ17</accession>
<comment type="caution">
    <text evidence="3">The sequence shown here is derived from an EMBL/GenBank/DDBJ whole genome shotgun (WGS) entry which is preliminary data.</text>
</comment>
<keyword evidence="2" id="KW-0812">Transmembrane</keyword>
<gene>
    <name evidence="3" type="ORF">PC9H_001996</name>
</gene>
<keyword evidence="2" id="KW-1133">Transmembrane helix</keyword>
<sequence>MMKETEKISTSPKAQRADSGVQQVQRERSRRPSDAKHTTSHGHEAKRPVNDGKVSTTSTKAQRPPLTATPSQMDTQYVNMLLALDGIPKIHNMMASFFTWILLAGFVLFPGTFSSLQGFQTNLGQTELQVLNAVQQVPLFIVAWICSGIGALGMCYMWWRWMRNYVWLVNHIFLPGCLNALAGIISTLASVFGAQDGRFTTTSTITIAVTIVTAVICGILSGVYTFLIGRVKRQHDQMVGQQRAGKHGEGMVEKIKRKAYETEPESGVV</sequence>
<dbReference type="VEuPathDB" id="FungiDB:PC9H_001996"/>
<dbReference type="EMBL" id="JACETU010000010">
    <property type="protein sequence ID" value="KAF7419406.1"/>
    <property type="molecule type" value="Genomic_DNA"/>
</dbReference>
<evidence type="ECO:0000256" key="2">
    <source>
        <dbReference type="SAM" id="Phobius"/>
    </source>
</evidence>
<feature type="transmembrane region" description="Helical" evidence="2">
    <location>
        <begin position="171"/>
        <end position="193"/>
    </location>
</feature>
<feature type="transmembrane region" description="Helical" evidence="2">
    <location>
        <begin position="97"/>
        <end position="119"/>
    </location>
</feature>
<reference evidence="3" key="1">
    <citation type="submission" date="2019-07" db="EMBL/GenBank/DDBJ databases">
        <authorList>
            <person name="Palmer J.M."/>
        </authorList>
    </citation>
    <scope>NUCLEOTIDE SEQUENCE</scope>
    <source>
        <strain evidence="3">PC9</strain>
    </source>
</reference>
<feature type="region of interest" description="Disordered" evidence="1">
    <location>
        <begin position="1"/>
        <end position="70"/>
    </location>
</feature>
<protein>
    <submittedName>
        <fullName evidence="3">Uncharacterized protein</fullName>
    </submittedName>
</protein>